<dbReference type="PROSITE" id="PS00105">
    <property type="entry name" value="AA_TRANSFER_CLASS_1"/>
    <property type="match status" value="1"/>
</dbReference>
<dbReference type="CDD" id="cd00609">
    <property type="entry name" value="AAT_like"/>
    <property type="match status" value="1"/>
</dbReference>
<dbReference type="EMBL" id="BAAABY010000032">
    <property type="protein sequence ID" value="GAA0476355.1"/>
    <property type="molecule type" value="Genomic_DNA"/>
</dbReference>
<dbReference type="EC" id="2.6.1.-" evidence="1"/>
<keyword evidence="1 3" id="KW-0032">Aminotransferase</keyword>
<dbReference type="InterPro" id="IPR015421">
    <property type="entry name" value="PyrdxlP-dep_Trfase_major"/>
</dbReference>
<sequence>MSIAPYTIQDWLFDRAQGRFDLDLAESGVQFQLLRDLPLDPDWDLDYSLDRGTRELRERIAALYEEPGESNAAPQPDRRDVVVTHGAQEALYLLYRSALAAGDHVITTAPGWQQAWEVPAHIGCEVSVLDWQPGTPFDAEALAAAVRPQTRMLILNSPCNPSGRALSDTEWDGILRVAEAHDLLVVNDEEYLLDFGASVVRRHPRSVSVSGLSKVYGMPALRVGWARGPQDVIERMVNYKRYTTVSNSVVWERVATRVLADRQRHVDRYRSLVSPGLEQLTAFAEAHDAHVELVPPHGTPFAWLRFTSVPVSSQDFAEQLLDRHRTLVMPAEVFGAEHGIRISYARPADVLAEGLRRIAEQLAASV</sequence>
<dbReference type="PANTHER" id="PTHR43510:SF1">
    <property type="entry name" value="AMINOTRANSFERASE FUNCTION, HYPOTHETICAL (EUROFUNG)"/>
    <property type="match status" value="1"/>
</dbReference>
<dbReference type="PANTHER" id="PTHR43510">
    <property type="entry name" value="AMINOTRANSFERASE FUNCTION, HYPOTHETICAL (EUROFUNG)"/>
    <property type="match status" value="1"/>
</dbReference>
<comment type="cofactor">
    <cofactor evidence="1">
        <name>pyridoxal 5'-phosphate</name>
        <dbReference type="ChEBI" id="CHEBI:597326"/>
    </cofactor>
</comment>
<dbReference type="RefSeq" id="WP_346097038.1">
    <property type="nucleotide sequence ID" value="NZ_BAAABY010000032.1"/>
</dbReference>
<evidence type="ECO:0000259" key="2">
    <source>
        <dbReference type="Pfam" id="PF00155"/>
    </source>
</evidence>
<dbReference type="GO" id="GO:0008483">
    <property type="term" value="F:transaminase activity"/>
    <property type="evidence" value="ECO:0007669"/>
    <property type="project" value="UniProtKB-KW"/>
</dbReference>
<accession>A0ABN1AH36</accession>
<dbReference type="SUPFAM" id="SSF53383">
    <property type="entry name" value="PLP-dependent transferases"/>
    <property type="match status" value="1"/>
</dbReference>
<comment type="caution">
    <text evidence="3">The sequence shown here is derived from an EMBL/GenBank/DDBJ whole genome shotgun (WGS) entry which is preliminary data.</text>
</comment>
<dbReference type="Pfam" id="PF00155">
    <property type="entry name" value="Aminotran_1_2"/>
    <property type="match status" value="1"/>
</dbReference>
<reference evidence="3 4" key="1">
    <citation type="journal article" date="2019" name="Int. J. Syst. Evol. Microbiol.">
        <title>The Global Catalogue of Microorganisms (GCM) 10K type strain sequencing project: providing services to taxonomists for standard genome sequencing and annotation.</title>
        <authorList>
            <consortium name="The Broad Institute Genomics Platform"/>
            <consortium name="The Broad Institute Genome Sequencing Center for Infectious Disease"/>
            <person name="Wu L."/>
            <person name="Ma J."/>
        </authorList>
    </citation>
    <scope>NUCLEOTIDE SEQUENCE [LARGE SCALE GENOMIC DNA]</scope>
    <source>
        <strain evidence="3 4">JCM 4805</strain>
    </source>
</reference>
<dbReference type="InterPro" id="IPR015422">
    <property type="entry name" value="PyrdxlP-dep_Trfase_small"/>
</dbReference>
<feature type="domain" description="Aminotransferase class I/classII large" evidence="2">
    <location>
        <begin position="51"/>
        <end position="358"/>
    </location>
</feature>
<dbReference type="InterPro" id="IPR015424">
    <property type="entry name" value="PyrdxlP-dep_Trfase"/>
</dbReference>
<evidence type="ECO:0000313" key="4">
    <source>
        <dbReference type="Proteomes" id="UP001500909"/>
    </source>
</evidence>
<dbReference type="InterPro" id="IPR004838">
    <property type="entry name" value="NHTrfase_class1_PyrdxlP-BS"/>
</dbReference>
<dbReference type="Proteomes" id="UP001500909">
    <property type="component" value="Unassembled WGS sequence"/>
</dbReference>
<protein>
    <recommendedName>
        <fullName evidence="1">Aminotransferase</fullName>
        <ecNumber evidence="1">2.6.1.-</ecNumber>
    </recommendedName>
</protein>
<evidence type="ECO:0000256" key="1">
    <source>
        <dbReference type="RuleBase" id="RU000481"/>
    </source>
</evidence>
<keyword evidence="1" id="KW-0808">Transferase</keyword>
<keyword evidence="4" id="KW-1185">Reference proteome</keyword>
<dbReference type="Gene3D" id="3.90.1150.10">
    <property type="entry name" value="Aspartate Aminotransferase, domain 1"/>
    <property type="match status" value="1"/>
</dbReference>
<comment type="similarity">
    <text evidence="1">Belongs to the class-I pyridoxal-phosphate-dependent aminotransferase family.</text>
</comment>
<dbReference type="InterPro" id="IPR004839">
    <property type="entry name" value="Aminotransferase_I/II_large"/>
</dbReference>
<name>A0ABN1AH36_9ACTN</name>
<evidence type="ECO:0000313" key="3">
    <source>
        <dbReference type="EMBL" id="GAA0476355.1"/>
    </source>
</evidence>
<dbReference type="Gene3D" id="3.40.640.10">
    <property type="entry name" value="Type I PLP-dependent aspartate aminotransferase-like (Major domain)"/>
    <property type="match status" value="1"/>
</dbReference>
<gene>
    <name evidence="3" type="ORF">GCM10010361_46050</name>
</gene>
<proteinExistence type="inferred from homology"/>
<organism evidence="3 4">
    <name type="scientific">Streptomyces olivaceiscleroticus</name>
    <dbReference type="NCBI Taxonomy" id="68245"/>
    <lineage>
        <taxon>Bacteria</taxon>
        <taxon>Bacillati</taxon>
        <taxon>Actinomycetota</taxon>
        <taxon>Actinomycetes</taxon>
        <taxon>Kitasatosporales</taxon>
        <taxon>Streptomycetaceae</taxon>
        <taxon>Streptomyces</taxon>
    </lineage>
</organism>